<reference evidence="3" key="1">
    <citation type="submission" date="2020-06" db="EMBL/GenBank/DDBJ databases">
        <authorList>
            <person name="Li T."/>
            <person name="Hu X."/>
            <person name="Zhang T."/>
            <person name="Song X."/>
            <person name="Zhang H."/>
            <person name="Dai N."/>
            <person name="Sheng W."/>
            <person name="Hou X."/>
            <person name="Wei L."/>
        </authorList>
    </citation>
    <scope>NUCLEOTIDE SEQUENCE</scope>
    <source>
        <strain evidence="3">KEN1</strain>
        <tissue evidence="3">Leaf</tissue>
    </source>
</reference>
<dbReference type="EMBL" id="JACGWN010000007">
    <property type="protein sequence ID" value="KAL0444781.1"/>
    <property type="molecule type" value="Genomic_DNA"/>
</dbReference>
<reference evidence="3" key="2">
    <citation type="journal article" date="2024" name="Plant">
        <title>Genomic evolution and insights into agronomic trait innovations of Sesamum species.</title>
        <authorList>
            <person name="Miao H."/>
            <person name="Wang L."/>
            <person name="Qu L."/>
            <person name="Liu H."/>
            <person name="Sun Y."/>
            <person name="Le M."/>
            <person name="Wang Q."/>
            <person name="Wei S."/>
            <person name="Zheng Y."/>
            <person name="Lin W."/>
            <person name="Duan Y."/>
            <person name="Cao H."/>
            <person name="Xiong S."/>
            <person name="Wang X."/>
            <person name="Wei L."/>
            <person name="Li C."/>
            <person name="Ma Q."/>
            <person name="Ju M."/>
            <person name="Zhao R."/>
            <person name="Li G."/>
            <person name="Mu C."/>
            <person name="Tian Q."/>
            <person name="Mei H."/>
            <person name="Zhang T."/>
            <person name="Gao T."/>
            <person name="Zhang H."/>
        </authorList>
    </citation>
    <scope>NUCLEOTIDE SEQUENCE</scope>
    <source>
        <strain evidence="3">KEN1</strain>
    </source>
</reference>
<comment type="caution">
    <text evidence="3">The sequence shown here is derived from an EMBL/GenBank/DDBJ whole genome shotgun (WGS) entry which is preliminary data.</text>
</comment>
<feature type="region of interest" description="Disordered" evidence="1">
    <location>
        <begin position="95"/>
        <end position="116"/>
    </location>
</feature>
<evidence type="ECO:0000313" key="3">
    <source>
        <dbReference type="EMBL" id="KAL0444781.1"/>
    </source>
</evidence>
<dbReference type="InterPro" id="IPR025836">
    <property type="entry name" value="Zn_knuckle_CX2CX4HX4C"/>
</dbReference>
<accession>A0AAW2WVI6</accession>
<dbReference type="AlphaFoldDB" id="A0AAW2WVI6"/>
<name>A0AAW2WVI6_9LAMI</name>
<protein>
    <recommendedName>
        <fullName evidence="2">Zinc knuckle CX2CX4HX4C domain-containing protein</fullName>
    </recommendedName>
</protein>
<evidence type="ECO:0000256" key="1">
    <source>
        <dbReference type="SAM" id="MobiDB-lite"/>
    </source>
</evidence>
<gene>
    <name evidence="3" type="ORF">Slati_2200800</name>
</gene>
<organism evidence="3">
    <name type="scientific">Sesamum latifolium</name>
    <dbReference type="NCBI Taxonomy" id="2727402"/>
    <lineage>
        <taxon>Eukaryota</taxon>
        <taxon>Viridiplantae</taxon>
        <taxon>Streptophyta</taxon>
        <taxon>Embryophyta</taxon>
        <taxon>Tracheophyta</taxon>
        <taxon>Spermatophyta</taxon>
        <taxon>Magnoliopsida</taxon>
        <taxon>eudicotyledons</taxon>
        <taxon>Gunneridae</taxon>
        <taxon>Pentapetalae</taxon>
        <taxon>asterids</taxon>
        <taxon>lamiids</taxon>
        <taxon>Lamiales</taxon>
        <taxon>Pedaliaceae</taxon>
        <taxon>Sesamum</taxon>
    </lineage>
</organism>
<evidence type="ECO:0000259" key="2">
    <source>
        <dbReference type="Pfam" id="PF14392"/>
    </source>
</evidence>
<feature type="domain" description="Zinc knuckle CX2CX4HX4C" evidence="2">
    <location>
        <begin position="19"/>
        <end position="65"/>
    </location>
</feature>
<dbReference type="Pfam" id="PF14392">
    <property type="entry name" value="zf-CCHC_4"/>
    <property type="match status" value="1"/>
</dbReference>
<proteinExistence type="predicted"/>
<sequence length="202" mass="22406">MDAAGCAWGASLRIRVGLNVTKPLKRALKVRSTSGAELHARLTYERLANVCYLCGFLGHIDKYCALRFDEGFQDPRTEIQYGSWLRAPIPLRGRSQVQSQGAAAPSAQQQHRSSARTDSAIFGDFGRSQMHNNRVHRLNSSTNLSRDGMAEDVCSQGKVMSPANRECMNDIDIYWAQLEKNQLVSTIGDPHVGRGNNERGKD</sequence>
<feature type="compositionally biased region" description="Low complexity" evidence="1">
    <location>
        <begin position="95"/>
        <end position="110"/>
    </location>
</feature>